<comment type="caution">
    <text evidence="1">The sequence shown here is derived from an EMBL/GenBank/DDBJ whole genome shotgun (WGS) entry which is preliminary data.</text>
</comment>
<keyword evidence="2" id="KW-1185">Reference proteome</keyword>
<protein>
    <submittedName>
        <fullName evidence="1">Uncharacterized conserved protein UCP014543</fullName>
    </submittedName>
</protein>
<dbReference type="PANTHER" id="PTHR35732">
    <property type="entry name" value="OS10G0545100 PROTEIN"/>
    <property type="match status" value="1"/>
</dbReference>
<dbReference type="AlphaFoldDB" id="A0AAN8ZAV6"/>
<sequence length="247" mass="27407">MLATKYYILQWNESKGEDREREREGVMASNLTSLRNVHFCLSLSKPQKLSVYSVPLCSFMVSHMSAVCSARQFGQFKSLKASSEGLPTELVEDSKFVPLNADDPTYGPPALLLLGFEVDEDVKIRQLLKDMDGEFLEVAPNTSVSVCALVIYCTEDMIRRSLWEAVNTKQPNLESLKIAKSTPRICFLSGLSGEEMIMFMDAFAETDLESAVFAAVVPNSADKPLQELIEEIMGDHEMLSGKQSSSA</sequence>
<organism evidence="1 2">
    <name type="scientific">Dillenia turbinata</name>
    <dbReference type="NCBI Taxonomy" id="194707"/>
    <lineage>
        <taxon>Eukaryota</taxon>
        <taxon>Viridiplantae</taxon>
        <taxon>Streptophyta</taxon>
        <taxon>Embryophyta</taxon>
        <taxon>Tracheophyta</taxon>
        <taxon>Spermatophyta</taxon>
        <taxon>Magnoliopsida</taxon>
        <taxon>eudicotyledons</taxon>
        <taxon>Gunneridae</taxon>
        <taxon>Pentapetalae</taxon>
        <taxon>Dilleniales</taxon>
        <taxon>Dilleniaceae</taxon>
        <taxon>Dillenia</taxon>
    </lineage>
</organism>
<name>A0AAN8ZAV6_9MAGN</name>
<proteinExistence type="predicted"/>
<evidence type="ECO:0000313" key="2">
    <source>
        <dbReference type="Proteomes" id="UP001370490"/>
    </source>
</evidence>
<dbReference type="Pfam" id="PF12646">
    <property type="entry name" value="DUF3783"/>
    <property type="match status" value="1"/>
</dbReference>
<reference evidence="1 2" key="1">
    <citation type="submission" date="2023-12" db="EMBL/GenBank/DDBJ databases">
        <title>A high-quality genome assembly for Dillenia turbinata (Dilleniales).</title>
        <authorList>
            <person name="Chanderbali A."/>
        </authorList>
    </citation>
    <scope>NUCLEOTIDE SEQUENCE [LARGE SCALE GENOMIC DNA]</scope>
    <source>
        <strain evidence="1">LSX21</strain>
        <tissue evidence="1">Leaf</tissue>
    </source>
</reference>
<accession>A0AAN8ZAV6</accession>
<dbReference type="EMBL" id="JBAMMX010000009">
    <property type="protein sequence ID" value="KAK6933419.1"/>
    <property type="molecule type" value="Genomic_DNA"/>
</dbReference>
<evidence type="ECO:0000313" key="1">
    <source>
        <dbReference type="EMBL" id="KAK6933419.1"/>
    </source>
</evidence>
<dbReference type="InterPro" id="IPR016621">
    <property type="entry name" value="UCP014543"/>
</dbReference>
<dbReference type="Proteomes" id="UP001370490">
    <property type="component" value="Unassembled WGS sequence"/>
</dbReference>
<dbReference type="PANTHER" id="PTHR35732:SF1">
    <property type="entry name" value="OS10G0545100 PROTEIN"/>
    <property type="match status" value="1"/>
</dbReference>
<gene>
    <name evidence="1" type="ORF">RJ641_036313</name>
</gene>